<dbReference type="PANTHER" id="PTHR47482:SF24">
    <property type="entry name" value="PROTEIN FAR1-RELATED SEQUENCE"/>
    <property type="match status" value="1"/>
</dbReference>
<evidence type="ECO:0000313" key="2">
    <source>
        <dbReference type="EMBL" id="RLN29000.1"/>
    </source>
</evidence>
<dbReference type="PANTHER" id="PTHR47482">
    <property type="entry name" value="OS11G0632001 PROTEIN"/>
    <property type="match status" value="1"/>
</dbReference>
<dbReference type="AlphaFoldDB" id="A0A3L6SX32"/>
<accession>A0A3L6SX32</accession>
<dbReference type="STRING" id="4540.A0A3L6SX32"/>
<dbReference type="OrthoDB" id="785127at2759"/>
<evidence type="ECO:0000313" key="3">
    <source>
        <dbReference type="Proteomes" id="UP000275267"/>
    </source>
</evidence>
<organism evidence="2 3">
    <name type="scientific">Panicum miliaceum</name>
    <name type="common">Proso millet</name>
    <name type="synonym">Broomcorn millet</name>
    <dbReference type="NCBI Taxonomy" id="4540"/>
    <lineage>
        <taxon>Eukaryota</taxon>
        <taxon>Viridiplantae</taxon>
        <taxon>Streptophyta</taxon>
        <taxon>Embryophyta</taxon>
        <taxon>Tracheophyta</taxon>
        <taxon>Spermatophyta</taxon>
        <taxon>Magnoliopsida</taxon>
        <taxon>Liliopsida</taxon>
        <taxon>Poales</taxon>
        <taxon>Poaceae</taxon>
        <taxon>PACMAD clade</taxon>
        <taxon>Panicoideae</taxon>
        <taxon>Panicodae</taxon>
        <taxon>Paniceae</taxon>
        <taxon>Panicinae</taxon>
        <taxon>Panicum</taxon>
        <taxon>Panicum sect. Panicum</taxon>
    </lineage>
</organism>
<feature type="compositionally biased region" description="Basic and acidic residues" evidence="1">
    <location>
        <begin position="106"/>
        <end position="117"/>
    </location>
</feature>
<evidence type="ECO:0000256" key="1">
    <source>
        <dbReference type="SAM" id="MobiDB-lite"/>
    </source>
</evidence>
<keyword evidence="3" id="KW-1185">Reference proteome</keyword>
<reference evidence="3" key="1">
    <citation type="journal article" date="2019" name="Nat. Commun.">
        <title>The genome of broomcorn millet.</title>
        <authorList>
            <person name="Zou C."/>
            <person name="Miki D."/>
            <person name="Li D."/>
            <person name="Tang Q."/>
            <person name="Xiao L."/>
            <person name="Rajput S."/>
            <person name="Deng P."/>
            <person name="Jia W."/>
            <person name="Huang R."/>
            <person name="Zhang M."/>
            <person name="Sun Y."/>
            <person name="Hu J."/>
            <person name="Fu X."/>
            <person name="Schnable P.S."/>
            <person name="Li F."/>
            <person name="Zhang H."/>
            <person name="Feng B."/>
            <person name="Zhu X."/>
            <person name="Liu R."/>
            <person name="Schnable J.C."/>
            <person name="Zhu J.-K."/>
            <person name="Zhang H."/>
        </authorList>
    </citation>
    <scope>NUCLEOTIDE SEQUENCE [LARGE SCALE GENOMIC DNA]</scope>
</reference>
<sequence length="281" mass="32214">MATWMKSKNRSGNKIYHGGKHLGPDQQLLPALGNVEAAVGNYGIAENHEDVQTIADNTQQKVIFVCNKEGRGRKAKEDHLDAESDDGNYEGGGSGPENNSEEDGNEDGKKTKKLDGGKKRKRDKMHHIDYKARMVVKLIVDRWHVIYFAPDQNHDLVVKPSLKNFMRSYKGIPKPEKDFITFLHGCNLSTGRIMQLVNEFYGSAQLVPYEGKDVGEFRSTIRRTEKYKDIQGTLDYFKELEHEDPEFFYKIKLDDEHRIERFFGLMEQLGMLTLSLLMQLT</sequence>
<proteinExistence type="predicted"/>
<comment type="caution">
    <text evidence="2">The sequence shown here is derived from an EMBL/GenBank/DDBJ whole genome shotgun (WGS) entry which is preliminary data.</text>
</comment>
<gene>
    <name evidence="2" type="ORF">C2845_PM05G18160</name>
</gene>
<dbReference type="Proteomes" id="UP000275267">
    <property type="component" value="Unassembled WGS sequence"/>
</dbReference>
<feature type="compositionally biased region" description="Basic and acidic residues" evidence="1">
    <location>
        <begin position="73"/>
        <end position="82"/>
    </location>
</feature>
<protein>
    <submittedName>
        <fullName evidence="2">Uncharacterized protein</fullName>
    </submittedName>
</protein>
<dbReference type="EMBL" id="PQIB02000003">
    <property type="protein sequence ID" value="RLN29000.1"/>
    <property type="molecule type" value="Genomic_DNA"/>
</dbReference>
<name>A0A3L6SX32_PANMI</name>
<feature type="region of interest" description="Disordered" evidence="1">
    <location>
        <begin position="73"/>
        <end position="123"/>
    </location>
</feature>